<dbReference type="EMBL" id="MU006777">
    <property type="protein sequence ID" value="KAF2645736.1"/>
    <property type="molecule type" value="Genomic_DNA"/>
</dbReference>
<dbReference type="PANTHER" id="PTHR48100:SF54">
    <property type="entry name" value="PHOSPHATASE SPAC5H10.03-RELATED"/>
    <property type="match status" value="1"/>
</dbReference>
<dbReference type="AlphaFoldDB" id="A0A6A6SD30"/>
<protein>
    <submittedName>
        <fullName evidence="1">Phosphoglycerate mutase-like protein</fullName>
    </submittedName>
</protein>
<dbReference type="Gene3D" id="3.40.50.1240">
    <property type="entry name" value="Phosphoglycerate mutase-like"/>
    <property type="match status" value="1"/>
</dbReference>
<dbReference type="InterPro" id="IPR029033">
    <property type="entry name" value="His_PPase_superfam"/>
</dbReference>
<dbReference type="PANTHER" id="PTHR48100">
    <property type="entry name" value="BROAD-SPECIFICITY PHOSPHATASE YOR283W-RELATED"/>
    <property type="match status" value="1"/>
</dbReference>
<dbReference type="SMART" id="SM00855">
    <property type="entry name" value="PGAM"/>
    <property type="match status" value="1"/>
</dbReference>
<name>A0A6A6SD30_9PLEO</name>
<dbReference type="Pfam" id="PF00300">
    <property type="entry name" value="His_Phos_1"/>
    <property type="match status" value="1"/>
</dbReference>
<organism evidence="1 2">
    <name type="scientific">Massarina eburnea CBS 473.64</name>
    <dbReference type="NCBI Taxonomy" id="1395130"/>
    <lineage>
        <taxon>Eukaryota</taxon>
        <taxon>Fungi</taxon>
        <taxon>Dikarya</taxon>
        <taxon>Ascomycota</taxon>
        <taxon>Pezizomycotina</taxon>
        <taxon>Dothideomycetes</taxon>
        <taxon>Pleosporomycetidae</taxon>
        <taxon>Pleosporales</taxon>
        <taxon>Massarineae</taxon>
        <taxon>Massarinaceae</taxon>
        <taxon>Massarina</taxon>
    </lineage>
</organism>
<dbReference type="InterPro" id="IPR013078">
    <property type="entry name" value="His_Pase_superF_clade-1"/>
</dbReference>
<evidence type="ECO:0000313" key="2">
    <source>
        <dbReference type="Proteomes" id="UP000799753"/>
    </source>
</evidence>
<keyword evidence="2" id="KW-1185">Reference proteome</keyword>
<dbReference type="CDD" id="cd07067">
    <property type="entry name" value="HP_PGM_like"/>
    <property type="match status" value="1"/>
</dbReference>
<dbReference type="InterPro" id="IPR001345">
    <property type="entry name" value="PG/BPGM_mutase_AS"/>
</dbReference>
<dbReference type="SUPFAM" id="SSF53254">
    <property type="entry name" value="Phosphoglycerate mutase-like"/>
    <property type="match status" value="1"/>
</dbReference>
<dbReference type="PROSITE" id="PS00175">
    <property type="entry name" value="PG_MUTASE"/>
    <property type="match status" value="1"/>
</dbReference>
<sequence length="228" mass="25979">MTSTSPLIHVIRHGEALHNIQRPYPDRDPPLTEAGHRATKGIKLDFTPDLILISPMTRTFQTALNIFPFLQSPSLSPSPEVQVWPDLRETHDSSPCNQGLPSAELSEVFPQFDFSECHPEWDYASHTTEGAIERAEVVRRRLKEVAGTGRYANIVIVTHRGFIAFLAKGRRFDVCERRTFRFATEKEVQQQGVRRGVNCDTLEEQDFGPSVLVLHEKKADWEIARDNF</sequence>
<gene>
    <name evidence="1" type="ORF">P280DRAFT_442548</name>
</gene>
<dbReference type="GO" id="GO:0005737">
    <property type="term" value="C:cytoplasm"/>
    <property type="evidence" value="ECO:0007669"/>
    <property type="project" value="TreeGrafter"/>
</dbReference>
<accession>A0A6A6SD30</accession>
<dbReference type="OrthoDB" id="496981at2759"/>
<dbReference type="GO" id="GO:0016791">
    <property type="term" value="F:phosphatase activity"/>
    <property type="evidence" value="ECO:0007669"/>
    <property type="project" value="TreeGrafter"/>
</dbReference>
<dbReference type="InterPro" id="IPR050275">
    <property type="entry name" value="PGM_Phosphatase"/>
</dbReference>
<dbReference type="Proteomes" id="UP000799753">
    <property type="component" value="Unassembled WGS sequence"/>
</dbReference>
<evidence type="ECO:0000313" key="1">
    <source>
        <dbReference type="EMBL" id="KAF2645736.1"/>
    </source>
</evidence>
<proteinExistence type="predicted"/>
<reference evidence="1" key="1">
    <citation type="journal article" date="2020" name="Stud. Mycol.">
        <title>101 Dothideomycetes genomes: a test case for predicting lifestyles and emergence of pathogens.</title>
        <authorList>
            <person name="Haridas S."/>
            <person name="Albert R."/>
            <person name="Binder M."/>
            <person name="Bloem J."/>
            <person name="Labutti K."/>
            <person name="Salamov A."/>
            <person name="Andreopoulos B."/>
            <person name="Baker S."/>
            <person name="Barry K."/>
            <person name="Bills G."/>
            <person name="Bluhm B."/>
            <person name="Cannon C."/>
            <person name="Castanera R."/>
            <person name="Culley D."/>
            <person name="Daum C."/>
            <person name="Ezra D."/>
            <person name="Gonzalez J."/>
            <person name="Henrissat B."/>
            <person name="Kuo A."/>
            <person name="Liang C."/>
            <person name="Lipzen A."/>
            <person name="Lutzoni F."/>
            <person name="Magnuson J."/>
            <person name="Mondo S."/>
            <person name="Nolan M."/>
            <person name="Ohm R."/>
            <person name="Pangilinan J."/>
            <person name="Park H.-J."/>
            <person name="Ramirez L."/>
            <person name="Alfaro M."/>
            <person name="Sun H."/>
            <person name="Tritt A."/>
            <person name="Yoshinaga Y."/>
            <person name="Zwiers L.-H."/>
            <person name="Turgeon B."/>
            <person name="Goodwin S."/>
            <person name="Spatafora J."/>
            <person name="Crous P."/>
            <person name="Grigoriev I."/>
        </authorList>
    </citation>
    <scope>NUCLEOTIDE SEQUENCE</scope>
    <source>
        <strain evidence="1">CBS 473.64</strain>
    </source>
</reference>